<dbReference type="PANTHER" id="PTHR47575">
    <property type="entry name" value="ADP-RIBOSYLATION FACTOR-LIKE PROTEIN 10"/>
    <property type="match status" value="1"/>
</dbReference>
<dbReference type="SMART" id="SM00177">
    <property type="entry name" value="ARF"/>
    <property type="match status" value="1"/>
</dbReference>
<evidence type="ECO:0000256" key="3">
    <source>
        <dbReference type="PIRSR" id="PIRSR606689-1"/>
    </source>
</evidence>
<feature type="binding site" evidence="4">
    <location>
        <position position="166"/>
    </location>
    <ligand>
        <name>Mg(2+)</name>
        <dbReference type="ChEBI" id="CHEBI:18420"/>
    </ligand>
</feature>
<dbReference type="PROSITE" id="PS51417">
    <property type="entry name" value="ARF"/>
    <property type="match status" value="1"/>
</dbReference>
<feature type="region of interest" description="Disordered" evidence="5">
    <location>
        <begin position="1"/>
        <end position="33"/>
    </location>
</feature>
<comment type="caution">
    <text evidence="7">The sequence shown here is derived from an EMBL/GenBank/DDBJ whole genome shotgun (WGS) entry which is preliminary data.</text>
</comment>
<evidence type="ECO:0008006" key="9">
    <source>
        <dbReference type="Google" id="ProtNLM"/>
    </source>
</evidence>
<sequence>HSLSLHTAPCRVGRRSPRSGQRPHSSRQGAGGLSRQRRCIVGLVVRVSVGSQRGHLRQAGWLGLCSRYPRLSPGPMAPRPLSPLVLALGGAAAVLGSVIFILWKTYFGRGRERRWDGGEAWWGTEPARLPEWDEWDPEDEADEEPALEELEQREVLVLGLDGSGKSTFLRVLAGKPPLEGHIPTWGFNSVRLPTKNFEVDLLEIGGSQNLRFYWKEFVNEVDVLVFMVDSADRLRMPWARQELHKLLDKDPDLPVVIVANKQDLSEAMSVVELQQELGLQAVDNQREVFLLAASIAPAGAGFENPGTVHIWRLLLELLS</sequence>
<dbReference type="Gene3D" id="3.40.50.300">
    <property type="entry name" value="P-loop containing nucleotide triphosphate hydrolases"/>
    <property type="match status" value="1"/>
</dbReference>
<reference evidence="8" key="1">
    <citation type="journal article" date="2019" name="IScience">
        <title>Narwhal Genome Reveals Long-Term Low Genetic Diversity despite Current Large Abundance Size.</title>
        <authorList>
            <person name="Westbury M.V."/>
            <person name="Petersen B."/>
            <person name="Garde E."/>
            <person name="Heide-Jorgensen M.P."/>
            <person name="Lorenzen E.D."/>
        </authorList>
    </citation>
    <scope>NUCLEOTIDE SEQUENCE [LARGE SCALE GENOMIC DNA]</scope>
</reference>
<evidence type="ECO:0000313" key="8">
    <source>
        <dbReference type="Proteomes" id="UP000308365"/>
    </source>
</evidence>
<evidence type="ECO:0000313" key="7">
    <source>
        <dbReference type="EMBL" id="TKC37147.1"/>
    </source>
</evidence>
<dbReference type="SUPFAM" id="SSF52540">
    <property type="entry name" value="P-loop containing nucleoside triphosphate hydrolases"/>
    <property type="match status" value="1"/>
</dbReference>
<keyword evidence="6" id="KW-1133">Transmembrane helix</keyword>
<evidence type="ECO:0000256" key="4">
    <source>
        <dbReference type="PIRSR" id="PIRSR606689-2"/>
    </source>
</evidence>
<proteinExistence type="predicted"/>
<dbReference type="GO" id="GO:0046872">
    <property type="term" value="F:metal ion binding"/>
    <property type="evidence" value="ECO:0007669"/>
    <property type="project" value="UniProtKB-KW"/>
</dbReference>
<feature type="binding site" evidence="3">
    <location>
        <position position="206"/>
    </location>
    <ligand>
        <name>GTP</name>
        <dbReference type="ChEBI" id="CHEBI:37565"/>
    </ligand>
</feature>
<evidence type="ECO:0000256" key="2">
    <source>
        <dbReference type="ARBA" id="ARBA00023134"/>
    </source>
</evidence>
<feature type="binding site" evidence="4">
    <location>
        <position position="184"/>
    </location>
    <ligand>
        <name>Mg(2+)</name>
        <dbReference type="ChEBI" id="CHEBI:18420"/>
    </ligand>
</feature>
<dbReference type="GO" id="GO:0005525">
    <property type="term" value="F:GTP binding"/>
    <property type="evidence" value="ECO:0007669"/>
    <property type="project" value="UniProtKB-KW"/>
</dbReference>
<keyword evidence="1 3" id="KW-0547">Nucleotide-binding</keyword>
<evidence type="ECO:0000256" key="6">
    <source>
        <dbReference type="SAM" id="Phobius"/>
    </source>
</evidence>
<dbReference type="PANTHER" id="PTHR47575:SF1">
    <property type="entry name" value="ADP-RIBOSYLATION FACTOR-LIKE PROTEIN 10"/>
    <property type="match status" value="1"/>
</dbReference>
<keyword evidence="6" id="KW-0472">Membrane</keyword>
<accession>A0A4U1EMA6</accession>
<dbReference type="InterPro" id="IPR042951">
    <property type="entry name" value="ARL10"/>
</dbReference>
<dbReference type="CDD" id="cd04162">
    <property type="entry name" value="Arl9_Arfrp2_like"/>
    <property type="match status" value="1"/>
</dbReference>
<feature type="transmembrane region" description="Helical" evidence="6">
    <location>
        <begin position="81"/>
        <end position="103"/>
    </location>
</feature>
<dbReference type="GO" id="GO:0003924">
    <property type="term" value="F:GTPase activity"/>
    <property type="evidence" value="ECO:0007669"/>
    <property type="project" value="InterPro"/>
</dbReference>
<keyword evidence="4" id="KW-0479">Metal-binding</keyword>
<feature type="compositionally biased region" description="Polar residues" evidence="5">
    <location>
        <begin position="18"/>
        <end position="28"/>
    </location>
</feature>
<feature type="binding site" evidence="3">
    <location>
        <begin position="159"/>
        <end position="166"/>
    </location>
    <ligand>
        <name>GTP</name>
        <dbReference type="ChEBI" id="CHEBI:37565"/>
    </ligand>
</feature>
<keyword evidence="2 3" id="KW-0342">GTP-binding</keyword>
<keyword evidence="4" id="KW-0460">Magnesium</keyword>
<dbReference type="InterPro" id="IPR006689">
    <property type="entry name" value="Small_GTPase_ARF/SAR"/>
</dbReference>
<gene>
    <name evidence="7" type="ORF">EI555_021083</name>
</gene>
<evidence type="ECO:0000256" key="1">
    <source>
        <dbReference type="ARBA" id="ARBA00022741"/>
    </source>
</evidence>
<feature type="non-terminal residue" evidence="7">
    <location>
        <position position="1"/>
    </location>
</feature>
<dbReference type="AlphaFoldDB" id="A0A4U1EMA6"/>
<protein>
    <recommendedName>
        <fullName evidence="9">ADP ribosylation factor like GTPase 10</fullName>
    </recommendedName>
</protein>
<name>A0A4U1EMA6_MONMO</name>
<dbReference type="InterPro" id="IPR027417">
    <property type="entry name" value="P-loop_NTPase"/>
</dbReference>
<dbReference type="EMBL" id="RWIC01001189">
    <property type="protein sequence ID" value="TKC37147.1"/>
    <property type="molecule type" value="Genomic_DNA"/>
</dbReference>
<dbReference type="Proteomes" id="UP000308365">
    <property type="component" value="Unassembled WGS sequence"/>
</dbReference>
<dbReference type="PRINTS" id="PR00328">
    <property type="entry name" value="SAR1GTPBP"/>
</dbReference>
<evidence type="ECO:0000256" key="5">
    <source>
        <dbReference type="SAM" id="MobiDB-lite"/>
    </source>
</evidence>
<keyword evidence="6" id="KW-0812">Transmembrane</keyword>
<organism evidence="7 8">
    <name type="scientific">Monodon monoceros</name>
    <name type="common">Narwhal</name>
    <name type="synonym">Ceratodon monodon</name>
    <dbReference type="NCBI Taxonomy" id="40151"/>
    <lineage>
        <taxon>Eukaryota</taxon>
        <taxon>Metazoa</taxon>
        <taxon>Chordata</taxon>
        <taxon>Craniata</taxon>
        <taxon>Vertebrata</taxon>
        <taxon>Euteleostomi</taxon>
        <taxon>Mammalia</taxon>
        <taxon>Eutheria</taxon>
        <taxon>Laurasiatheria</taxon>
        <taxon>Artiodactyla</taxon>
        <taxon>Whippomorpha</taxon>
        <taxon>Cetacea</taxon>
        <taxon>Odontoceti</taxon>
        <taxon>Monodontidae</taxon>
        <taxon>Monodon</taxon>
    </lineage>
</organism>
<dbReference type="SMART" id="SM00178">
    <property type="entry name" value="SAR"/>
    <property type="match status" value="1"/>
</dbReference>
<dbReference type="Pfam" id="PF00025">
    <property type="entry name" value="Arf"/>
    <property type="match status" value="1"/>
</dbReference>
<feature type="binding site" evidence="3">
    <location>
        <begin position="260"/>
        <end position="263"/>
    </location>
    <ligand>
        <name>GTP</name>
        <dbReference type="ChEBI" id="CHEBI:37565"/>
    </ligand>
</feature>